<dbReference type="CDD" id="cd01650">
    <property type="entry name" value="RT_nLTR_like"/>
    <property type="match status" value="1"/>
</dbReference>
<evidence type="ECO:0000256" key="1">
    <source>
        <dbReference type="ARBA" id="ARBA00012493"/>
    </source>
</evidence>
<dbReference type="Proteomes" id="UP000527355">
    <property type="component" value="Unassembled WGS sequence"/>
</dbReference>
<dbReference type="InterPro" id="IPR000477">
    <property type="entry name" value="RT_dom"/>
</dbReference>
<dbReference type="InterPro" id="IPR043502">
    <property type="entry name" value="DNA/RNA_pol_sf"/>
</dbReference>
<dbReference type="EMBL" id="JABWUV010000016">
    <property type="protein sequence ID" value="KAF6300596.1"/>
    <property type="molecule type" value="Genomic_DNA"/>
</dbReference>
<sequence length="559" mass="65462">MKDNYRPISLMNIGAKILNKILANRIQQYIRKIIHHDQVGFISGMQGWHNIRKSINVIHHINKLKEKNHMVISIDAEKAFDKIQHPFLIKTLSKAGVEGSYLNIIKAIYDRPTANIILNGQKLTPFPLRTGTRQGCPLSPLLFNIVLEVLAIAVRQEEEIKGIQIGKGEVKLSLFADDMILYIQNPRDSIKKLLDLIHEFGNVAGYKINPKKSEAFLYTNSELSEREIIKTIPFTIAPKKLSYLGINLTKEVKDLYSENYRTLKKDIEEDINRWKNIPCSWIGRINIIKMSILPKAIYKFNALPIKMPTAYFTDLERTLQKFIWNKKRPRIAAAILKKNKVGGISIPDIKLYYKTTVLKTAWYWHKNRHIDQWNRIESPEIGPNQYAQLIFDKGGKNIQWNQDSLFNKWCWENWMDICKKMKLDHQLTPYTKINSKWIKDLNVRQETIKILEEYKGNKISDICRSNFFTDTAPRALETKEKMNKWDYNKIKNFCTAKETINKTTRKPTVWENIFANVISDKGLISKIYRELIQLNKRKINNPIKKWAKDLNRHLSKEDI</sequence>
<reference evidence="3 4" key="1">
    <citation type="journal article" date="2020" name="Nature">
        <title>Six reference-quality genomes reveal evolution of bat adaptations.</title>
        <authorList>
            <person name="Jebb D."/>
            <person name="Huang Z."/>
            <person name="Pippel M."/>
            <person name="Hughes G.M."/>
            <person name="Lavrichenko K."/>
            <person name="Devanna P."/>
            <person name="Winkler S."/>
            <person name="Jermiin L.S."/>
            <person name="Skirmuntt E.C."/>
            <person name="Katzourakis A."/>
            <person name="Burkitt-Gray L."/>
            <person name="Ray D.A."/>
            <person name="Sullivan K.A.M."/>
            <person name="Roscito J.G."/>
            <person name="Kirilenko B.M."/>
            <person name="Davalos L.M."/>
            <person name="Corthals A.P."/>
            <person name="Power M.L."/>
            <person name="Jones G."/>
            <person name="Ransome R.D."/>
            <person name="Dechmann D.K.N."/>
            <person name="Locatelli A.G."/>
            <person name="Puechmaille S.J."/>
            <person name="Fedrigo O."/>
            <person name="Jarvis E.D."/>
            <person name="Hiller M."/>
            <person name="Vernes S.C."/>
            <person name="Myers E.W."/>
            <person name="Teeling E.C."/>
        </authorList>
    </citation>
    <scope>NUCLEOTIDE SEQUENCE [LARGE SCALE GENOMIC DNA]</scope>
    <source>
        <strain evidence="3">MMyoMyo1</strain>
        <tissue evidence="3">Flight muscle</tissue>
    </source>
</reference>
<feature type="domain" description="Reverse transcriptase" evidence="2">
    <location>
        <begin position="1"/>
        <end position="248"/>
    </location>
</feature>
<dbReference type="GO" id="GO:0003964">
    <property type="term" value="F:RNA-directed DNA polymerase activity"/>
    <property type="evidence" value="ECO:0007669"/>
    <property type="project" value="UniProtKB-EC"/>
</dbReference>
<name>A0A7J7TIG8_MYOMY</name>
<evidence type="ECO:0000313" key="3">
    <source>
        <dbReference type="EMBL" id="KAF6300596.1"/>
    </source>
</evidence>
<protein>
    <recommendedName>
        <fullName evidence="1">RNA-directed DNA polymerase</fullName>
        <ecNumber evidence="1">2.7.7.49</ecNumber>
    </recommendedName>
</protein>
<dbReference type="PROSITE" id="PS50878">
    <property type="entry name" value="RT_POL"/>
    <property type="match status" value="1"/>
</dbReference>
<proteinExistence type="predicted"/>
<dbReference type="SUPFAM" id="SSF56672">
    <property type="entry name" value="DNA/RNA polymerases"/>
    <property type="match status" value="1"/>
</dbReference>
<organism evidence="3 4">
    <name type="scientific">Myotis myotis</name>
    <name type="common">Greater mouse-eared bat</name>
    <name type="synonym">Vespertilio myotis</name>
    <dbReference type="NCBI Taxonomy" id="51298"/>
    <lineage>
        <taxon>Eukaryota</taxon>
        <taxon>Metazoa</taxon>
        <taxon>Chordata</taxon>
        <taxon>Craniata</taxon>
        <taxon>Vertebrata</taxon>
        <taxon>Euteleostomi</taxon>
        <taxon>Mammalia</taxon>
        <taxon>Eutheria</taxon>
        <taxon>Laurasiatheria</taxon>
        <taxon>Chiroptera</taxon>
        <taxon>Yangochiroptera</taxon>
        <taxon>Vespertilionidae</taxon>
        <taxon>Myotis</taxon>
    </lineage>
</organism>
<accession>A0A7J7TIG8</accession>
<evidence type="ECO:0000313" key="4">
    <source>
        <dbReference type="Proteomes" id="UP000527355"/>
    </source>
</evidence>
<evidence type="ECO:0000259" key="2">
    <source>
        <dbReference type="PROSITE" id="PS50878"/>
    </source>
</evidence>
<gene>
    <name evidence="3" type="ORF">mMyoMyo1_009069</name>
</gene>
<dbReference type="Pfam" id="PF00078">
    <property type="entry name" value="RVT_1"/>
    <property type="match status" value="1"/>
</dbReference>
<dbReference type="PANTHER" id="PTHR19446">
    <property type="entry name" value="REVERSE TRANSCRIPTASES"/>
    <property type="match status" value="1"/>
</dbReference>
<comment type="caution">
    <text evidence="3">The sequence shown here is derived from an EMBL/GenBank/DDBJ whole genome shotgun (WGS) entry which is preliminary data.</text>
</comment>
<keyword evidence="4" id="KW-1185">Reference proteome</keyword>
<dbReference type="AlphaFoldDB" id="A0A7J7TIG8"/>
<dbReference type="EC" id="2.7.7.49" evidence="1"/>